<dbReference type="HOGENOM" id="CLU_110480_0_0_1"/>
<dbReference type="EMBL" id="FR824079">
    <property type="protein sequence ID" value="CCA17420.1"/>
    <property type="molecule type" value="Genomic_DNA"/>
</dbReference>
<proteinExistence type="predicted"/>
<accession>F0W8G5</accession>
<dbReference type="AlphaFoldDB" id="F0W8G5"/>
<organism evidence="2">
    <name type="scientific">Albugo laibachii Nc14</name>
    <dbReference type="NCBI Taxonomy" id="890382"/>
    <lineage>
        <taxon>Eukaryota</taxon>
        <taxon>Sar</taxon>
        <taxon>Stramenopiles</taxon>
        <taxon>Oomycota</taxon>
        <taxon>Peronosporomycetes</taxon>
        <taxon>Albuginales</taxon>
        <taxon>Albuginaceae</taxon>
        <taxon>Albugo</taxon>
    </lineage>
</organism>
<name>F0W8G5_9STRA</name>
<gene>
    <name evidence="2" type="primary">AlNc14C34G3095</name>
    <name evidence="2" type="ORF">ALNC14_035630</name>
</gene>
<evidence type="ECO:0000256" key="1">
    <source>
        <dbReference type="SAM" id="MobiDB-lite"/>
    </source>
</evidence>
<feature type="region of interest" description="Disordered" evidence="1">
    <location>
        <begin position="1"/>
        <end position="43"/>
    </location>
</feature>
<reference evidence="2" key="2">
    <citation type="submission" date="2011-02" db="EMBL/GenBank/DDBJ databases">
        <authorList>
            <person name="MacLean D."/>
        </authorList>
    </citation>
    <scope>NUCLEOTIDE SEQUENCE</scope>
</reference>
<protein>
    <submittedName>
        <fullName evidence="2">AlNc14C34G3095 protein</fullName>
    </submittedName>
</protein>
<sequence length="205" mass="23617">MKKKMVEKEVDSRGGEKRCRRSDSPIASVHLTPSEKESSGLGQQNVWTKGTAYRDNIQQNHSTEVRKSAKILLRMYHNAQQSNTANSIASINKGKWKDAEDMVKESVARTKSKLGGKLMSMLWKFYYVSTEKNAVTRRARTKCKFCHSELDGRPERMLYHSENCKEILPHDRHQVYTMLASKQKSTLEEDPLSRKRIDGVQSKRL</sequence>
<evidence type="ECO:0000313" key="2">
    <source>
        <dbReference type="EMBL" id="CCA17420.1"/>
    </source>
</evidence>
<reference evidence="2" key="1">
    <citation type="journal article" date="2011" name="PLoS Biol.">
        <title>Gene gain and loss during evolution of obligate parasitism in the white rust pathogen of Arabidopsis thaliana.</title>
        <authorList>
            <person name="Kemen E."/>
            <person name="Gardiner A."/>
            <person name="Schultz-Larsen T."/>
            <person name="Kemen A.C."/>
            <person name="Balmuth A.L."/>
            <person name="Robert-Seilaniantz A."/>
            <person name="Bailey K."/>
            <person name="Holub E."/>
            <person name="Studholme D.J."/>
            <person name="Maclean D."/>
            <person name="Jones J.D."/>
        </authorList>
    </citation>
    <scope>NUCLEOTIDE SEQUENCE</scope>
</reference>
<feature type="compositionally biased region" description="Basic and acidic residues" evidence="1">
    <location>
        <begin position="1"/>
        <end position="23"/>
    </location>
</feature>